<gene>
    <name evidence="1" type="ORF">M404DRAFT_128832</name>
</gene>
<reference evidence="1 2" key="1">
    <citation type="submission" date="2014-04" db="EMBL/GenBank/DDBJ databases">
        <authorList>
            <consortium name="DOE Joint Genome Institute"/>
            <person name="Kuo A."/>
            <person name="Kohler A."/>
            <person name="Costa M.D."/>
            <person name="Nagy L.G."/>
            <person name="Floudas D."/>
            <person name="Copeland A."/>
            <person name="Barry K.W."/>
            <person name="Cichocki N."/>
            <person name="Veneault-Fourrey C."/>
            <person name="LaButti K."/>
            <person name="Lindquist E.A."/>
            <person name="Lipzen A."/>
            <person name="Lundell T."/>
            <person name="Morin E."/>
            <person name="Murat C."/>
            <person name="Sun H."/>
            <person name="Tunlid A."/>
            <person name="Henrissat B."/>
            <person name="Grigoriev I.V."/>
            <person name="Hibbett D.S."/>
            <person name="Martin F."/>
            <person name="Nordberg H.P."/>
            <person name="Cantor M.N."/>
            <person name="Hua S.X."/>
        </authorList>
    </citation>
    <scope>NUCLEOTIDE SEQUENCE [LARGE SCALE GENOMIC DNA]</scope>
    <source>
        <strain evidence="1 2">Marx 270</strain>
    </source>
</reference>
<organism evidence="1 2">
    <name type="scientific">Pisolithus tinctorius Marx 270</name>
    <dbReference type="NCBI Taxonomy" id="870435"/>
    <lineage>
        <taxon>Eukaryota</taxon>
        <taxon>Fungi</taxon>
        <taxon>Dikarya</taxon>
        <taxon>Basidiomycota</taxon>
        <taxon>Agaricomycotina</taxon>
        <taxon>Agaricomycetes</taxon>
        <taxon>Agaricomycetidae</taxon>
        <taxon>Boletales</taxon>
        <taxon>Sclerodermatineae</taxon>
        <taxon>Pisolithaceae</taxon>
        <taxon>Pisolithus</taxon>
    </lineage>
</organism>
<dbReference type="HOGENOM" id="CLU_068912_2_1_1"/>
<protein>
    <submittedName>
        <fullName evidence="1">Uncharacterized protein</fullName>
    </submittedName>
</protein>
<dbReference type="OrthoDB" id="2681164at2759"/>
<reference evidence="2" key="2">
    <citation type="submission" date="2015-01" db="EMBL/GenBank/DDBJ databases">
        <title>Evolutionary Origins and Diversification of the Mycorrhizal Mutualists.</title>
        <authorList>
            <consortium name="DOE Joint Genome Institute"/>
            <consortium name="Mycorrhizal Genomics Consortium"/>
            <person name="Kohler A."/>
            <person name="Kuo A."/>
            <person name="Nagy L.G."/>
            <person name="Floudas D."/>
            <person name="Copeland A."/>
            <person name="Barry K.W."/>
            <person name="Cichocki N."/>
            <person name="Veneault-Fourrey C."/>
            <person name="LaButti K."/>
            <person name="Lindquist E.A."/>
            <person name="Lipzen A."/>
            <person name="Lundell T."/>
            <person name="Morin E."/>
            <person name="Murat C."/>
            <person name="Riley R."/>
            <person name="Ohm R."/>
            <person name="Sun H."/>
            <person name="Tunlid A."/>
            <person name="Henrissat B."/>
            <person name="Grigoriev I.V."/>
            <person name="Hibbett D.S."/>
            <person name="Martin F."/>
        </authorList>
    </citation>
    <scope>NUCLEOTIDE SEQUENCE [LARGE SCALE GENOMIC DNA]</scope>
    <source>
        <strain evidence="2">Marx 270</strain>
    </source>
</reference>
<dbReference type="EMBL" id="KN831951">
    <property type="protein sequence ID" value="KIO10907.1"/>
    <property type="molecule type" value="Genomic_DNA"/>
</dbReference>
<evidence type="ECO:0000313" key="2">
    <source>
        <dbReference type="Proteomes" id="UP000054217"/>
    </source>
</evidence>
<name>A0A0C3KMU8_PISTI</name>
<dbReference type="STRING" id="870435.A0A0C3KMU8"/>
<proteinExistence type="predicted"/>
<sequence>MLRSCEAVVSGSFALHMVLPANTCTWMPTDLDLYVPLCYLAKMSIDWPAAGYYIIHQSRIDASAYSTAAVRNILTFSNGSHYIDVVVSKTMTAISPLFQFHSTAVMNFISADSIFCAYPGLTLHGCALINAYPIYSGSLRSKTMAALQKYNSHGFDFIPCEDVHQLPHICRSMPRSLTDGGCFWVQVTDLTCDLVSAADTFNCLGVINIVWLLGGYVCGAYPAFTDGYSLVFNNDM</sequence>
<dbReference type="AlphaFoldDB" id="A0A0C3KMU8"/>
<keyword evidence="2" id="KW-1185">Reference proteome</keyword>
<dbReference type="Proteomes" id="UP000054217">
    <property type="component" value="Unassembled WGS sequence"/>
</dbReference>
<accession>A0A0C3KMU8</accession>
<dbReference type="InParanoid" id="A0A0C3KMU8"/>
<evidence type="ECO:0000313" key="1">
    <source>
        <dbReference type="EMBL" id="KIO10907.1"/>
    </source>
</evidence>